<evidence type="ECO:0000256" key="1">
    <source>
        <dbReference type="ARBA" id="ARBA00002523"/>
    </source>
</evidence>
<evidence type="ECO:0000256" key="4">
    <source>
        <dbReference type="ARBA" id="ARBA00022622"/>
    </source>
</evidence>
<dbReference type="VEuPathDB" id="TriTrypDB:Tb427_000331800"/>
<feature type="compositionally biased region" description="Basic and acidic residues" evidence="9">
    <location>
        <begin position="349"/>
        <end position="364"/>
    </location>
</feature>
<dbReference type="AlphaFoldDB" id="A0A1J0RBI3"/>
<dbReference type="Pfam" id="PF10659">
    <property type="entry name" value="Trypan_glycop_C"/>
    <property type="match status" value="1"/>
</dbReference>
<proteinExistence type="predicted"/>
<dbReference type="GO" id="GO:0098552">
    <property type="term" value="C:side of membrane"/>
    <property type="evidence" value="ECO:0007669"/>
    <property type="project" value="UniProtKB-KW"/>
</dbReference>
<evidence type="ECO:0000259" key="10">
    <source>
        <dbReference type="Pfam" id="PF10659"/>
    </source>
</evidence>
<keyword evidence="5" id="KW-0732">Signal</keyword>
<comment type="subcellular location">
    <subcellularLocation>
        <location evidence="2">Cell membrane</location>
        <topology evidence="2">Lipid-anchor</topology>
        <topology evidence="2">GPI-anchor</topology>
    </subcellularLocation>
</comment>
<keyword evidence="8" id="KW-0449">Lipoprotein</keyword>
<comment type="function">
    <text evidence="1">VSG forms a coat on the surface of the parasite. The trypanosome evades the immune response of the host by expressing a series of antigenically distinct VSGs from an estimated 1000 VSG genes.</text>
</comment>
<keyword evidence="7" id="KW-0325">Glycoprotein</keyword>
<organism evidence="12">
    <name type="scientific">Trypanosoma brucei</name>
    <dbReference type="NCBI Taxonomy" id="5691"/>
    <lineage>
        <taxon>Eukaryota</taxon>
        <taxon>Discoba</taxon>
        <taxon>Euglenozoa</taxon>
        <taxon>Kinetoplastea</taxon>
        <taxon>Metakinetoplastina</taxon>
        <taxon>Trypanosomatida</taxon>
        <taxon>Trypanosomatidae</taxon>
        <taxon>Trypanosoma</taxon>
    </lineage>
</organism>
<feature type="domain" description="Trypanosome variant surface glycoprotein C-terminal" evidence="10">
    <location>
        <begin position="300"/>
        <end position="377"/>
    </location>
</feature>
<evidence type="ECO:0000256" key="6">
    <source>
        <dbReference type="ARBA" id="ARBA00023136"/>
    </source>
</evidence>
<accession>A0A1J0RBI3</accession>
<dbReference type="Pfam" id="PF13206">
    <property type="entry name" value="VSG_B"/>
    <property type="match status" value="1"/>
</dbReference>
<evidence type="ECO:0000256" key="8">
    <source>
        <dbReference type="ARBA" id="ARBA00023288"/>
    </source>
</evidence>
<evidence type="ECO:0000256" key="7">
    <source>
        <dbReference type="ARBA" id="ARBA00023180"/>
    </source>
</evidence>
<evidence type="ECO:0000313" key="12">
    <source>
        <dbReference type="EMBL" id="APD75255.1"/>
    </source>
</evidence>
<dbReference type="Gene3D" id="3.30.1680.40">
    <property type="match status" value="1"/>
</dbReference>
<evidence type="ECO:0000259" key="11">
    <source>
        <dbReference type="Pfam" id="PF13206"/>
    </source>
</evidence>
<protein>
    <submittedName>
        <fullName evidence="12">Variant surface glycoprotein 1125.5105</fullName>
    </submittedName>
</protein>
<keyword evidence="6" id="KW-0472">Membrane</keyword>
<name>A0A1J0RBI3_9TRYP</name>
<feature type="region of interest" description="Disordered" evidence="9">
    <location>
        <begin position="325"/>
        <end position="364"/>
    </location>
</feature>
<dbReference type="GO" id="GO:0005886">
    <property type="term" value="C:plasma membrane"/>
    <property type="evidence" value="ECO:0007669"/>
    <property type="project" value="UniProtKB-SubCell"/>
</dbReference>
<dbReference type="InterPro" id="IPR019609">
    <property type="entry name" value="Variant_surf_glycoprt_trypan_C"/>
</dbReference>
<feature type="domain" description="Trypanosome variant surface glycoprotein B-type N-terminal" evidence="11">
    <location>
        <begin position="3"/>
        <end position="261"/>
    </location>
</feature>
<feature type="compositionally biased region" description="Basic and acidic residues" evidence="9">
    <location>
        <begin position="330"/>
        <end position="339"/>
    </location>
</feature>
<evidence type="ECO:0000256" key="5">
    <source>
        <dbReference type="ARBA" id="ARBA00022729"/>
    </source>
</evidence>
<dbReference type="EMBL" id="KX701299">
    <property type="protein sequence ID" value="APD75255.1"/>
    <property type="molecule type" value="Genomic_DNA"/>
</dbReference>
<evidence type="ECO:0000256" key="3">
    <source>
        <dbReference type="ARBA" id="ARBA00022475"/>
    </source>
</evidence>
<keyword evidence="4" id="KW-0336">GPI-anchor</keyword>
<evidence type="ECO:0000256" key="2">
    <source>
        <dbReference type="ARBA" id="ARBA00004609"/>
    </source>
</evidence>
<dbReference type="VEuPathDB" id="TriTrypDB:Tb09.v4.0073"/>
<sequence>MKTHWQSTYNNWVTDLERATKRQADKTWIELNQPPAGTWKRLKSHKIINRTLQNLIETNKQLLALQEAVKTKKPQESREFLSEDLYVECVKYNKPTKKDTINNAGGYATGCATNGCKSILGDLMCVCGSPTPGDTQDCTGININLAGDSDMSTKFDVAKELCKEKPTSKLTSTRLRAAKQPAKLDIRTSENGGTQVKHLGKITAGTCNGATSQQCVIYTTYLTGDSTAKGVANIPWVKKLEGVAAAVEEWEGTQTKPRSKAVEVKTFIAQAKQAYLAGTRPIKQSQAGTNHNTKIQKEDCSEHTANATCPTSHCKWNSITDTTGSHCKPKNGEEQKTQETDGAAGTNAEGKKCSDKKKDECKSPDCKWDRRKMQIFQFSRE</sequence>
<keyword evidence="3" id="KW-1003">Cell membrane</keyword>
<reference evidence="12" key="1">
    <citation type="submission" date="2016-08" db="EMBL/GenBank/DDBJ databases">
        <title>VSG repertoire of Trypanosoma brucei EATRO 1125.</title>
        <authorList>
            <person name="Cross G.A."/>
        </authorList>
    </citation>
    <scope>NUCLEOTIDE SEQUENCE</scope>
    <source>
        <strain evidence="12">EATRO 1125</strain>
    </source>
</reference>
<dbReference type="InterPro" id="IPR025932">
    <property type="entry name" value="Trypano_VSG_B_N_dom"/>
</dbReference>
<evidence type="ECO:0000256" key="9">
    <source>
        <dbReference type="SAM" id="MobiDB-lite"/>
    </source>
</evidence>